<feature type="transmembrane region" description="Helical" evidence="10">
    <location>
        <begin position="1360"/>
        <end position="1382"/>
    </location>
</feature>
<evidence type="ECO:0000256" key="2">
    <source>
        <dbReference type="ARBA" id="ARBA00022448"/>
    </source>
</evidence>
<evidence type="ECO:0008006" key="14">
    <source>
        <dbReference type="Google" id="ProtNLM"/>
    </source>
</evidence>
<feature type="transmembrane region" description="Helical" evidence="10">
    <location>
        <begin position="1388"/>
        <end position="1409"/>
    </location>
</feature>
<feature type="transmembrane region" description="Helical" evidence="10">
    <location>
        <begin position="550"/>
        <end position="567"/>
    </location>
</feature>
<dbReference type="PANTHER" id="PTHR45720:SF10">
    <property type="entry name" value="CHLORIDE CHANNEL PROTEIN 2"/>
    <property type="match status" value="1"/>
</dbReference>
<organism evidence="13">
    <name type="scientific">Aureococcus anophagefferens</name>
    <name type="common">Harmful bloom alga</name>
    <dbReference type="NCBI Taxonomy" id="44056"/>
    <lineage>
        <taxon>Eukaryota</taxon>
        <taxon>Sar</taxon>
        <taxon>Stramenopiles</taxon>
        <taxon>Ochrophyta</taxon>
        <taxon>Pelagophyceae</taxon>
        <taxon>Pelagomonadales</taxon>
        <taxon>Pelagomonadaceae</taxon>
        <taxon>Aureococcus</taxon>
    </lineage>
</organism>
<dbReference type="GeneID" id="20224470"/>
<evidence type="ECO:0000256" key="11">
    <source>
        <dbReference type="SAM" id="SignalP"/>
    </source>
</evidence>
<dbReference type="eggNOG" id="KOG0476">
    <property type="taxonomic scope" value="Eukaryota"/>
</dbReference>
<keyword evidence="2" id="KW-0813">Transport</keyword>
<feature type="signal peptide" evidence="11">
    <location>
        <begin position="1"/>
        <end position="31"/>
    </location>
</feature>
<dbReference type="Proteomes" id="UP000002729">
    <property type="component" value="Unassembled WGS sequence"/>
</dbReference>
<feature type="region of interest" description="Disordered" evidence="9">
    <location>
        <begin position="335"/>
        <end position="376"/>
    </location>
</feature>
<dbReference type="InterPro" id="IPR001807">
    <property type="entry name" value="ClC"/>
</dbReference>
<evidence type="ECO:0000313" key="12">
    <source>
        <dbReference type="EMBL" id="EGB08869.1"/>
    </source>
</evidence>
<feature type="transmembrane region" description="Helical" evidence="10">
    <location>
        <begin position="680"/>
        <end position="705"/>
    </location>
</feature>
<dbReference type="Pfam" id="PF00654">
    <property type="entry name" value="Voltage_CLC"/>
    <property type="match status" value="1"/>
</dbReference>
<dbReference type="EMBL" id="GL833127">
    <property type="protein sequence ID" value="EGB08869.1"/>
    <property type="molecule type" value="Genomic_DNA"/>
</dbReference>
<proteinExistence type="predicted"/>
<dbReference type="SUPFAM" id="SSF54631">
    <property type="entry name" value="CBS-domain pair"/>
    <property type="match status" value="1"/>
</dbReference>
<dbReference type="KEGG" id="aaf:AURANDRAFT_63736"/>
<feature type="transmembrane region" description="Helical" evidence="10">
    <location>
        <begin position="893"/>
        <end position="916"/>
    </location>
</feature>
<dbReference type="GO" id="GO:0005247">
    <property type="term" value="F:voltage-gated chloride channel activity"/>
    <property type="evidence" value="ECO:0007669"/>
    <property type="project" value="TreeGrafter"/>
</dbReference>
<gene>
    <name evidence="12" type="ORF">AURANDRAFT_63736</name>
</gene>
<feature type="transmembrane region" description="Helical" evidence="10">
    <location>
        <begin position="1205"/>
        <end position="1228"/>
    </location>
</feature>
<feature type="transmembrane region" description="Helical" evidence="10">
    <location>
        <begin position="1130"/>
        <end position="1153"/>
    </location>
</feature>
<evidence type="ECO:0000256" key="6">
    <source>
        <dbReference type="ARBA" id="ARBA00023065"/>
    </source>
</evidence>
<evidence type="ECO:0000256" key="4">
    <source>
        <dbReference type="ARBA" id="ARBA00022737"/>
    </source>
</evidence>
<feature type="chain" id="PRO_5003264465" description="Chloride channel protein" evidence="11">
    <location>
        <begin position="32"/>
        <end position="1490"/>
    </location>
</feature>
<evidence type="ECO:0000256" key="3">
    <source>
        <dbReference type="ARBA" id="ARBA00022692"/>
    </source>
</evidence>
<dbReference type="InterPro" id="IPR014743">
    <property type="entry name" value="Cl-channel_core"/>
</dbReference>
<feature type="transmembrane region" description="Helical" evidence="10">
    <location>
        <begin position="453"/>
        <end position="472"/>
    </location>
</feature>
<feature type="transmembrane region" description="Helical" evidence="10">
    <location>
        <begin position="573"/>
        <end position="592"/>
    </location>
</feature>
<feature type="transmembrane region" description="Helical" evidence="10">
    <location>
        <begin position="1289"/>
        <end position="1313"/>
    </location>
</feature>
<keyword evidence="3 10" id="KW-0812">Transmembrane</keyword>
<keyword evidence="11" id="KW-0732">Signal</keyword>
<comment type="subcellular location">
    <subcellularLocation>
        <location evidence="1">Membrane</location>
        <topology evidence="1">Multi-pass membrane protein</topology>
    </subcellularLocation>
</comment>
<dbReference type="SUPFAM" id="SSF103473">
    <property type="entry name" value="MFS general substrate transporter"/>
    <property type="match status" value="1"/>
</dbReference>
<dbReference type="SUPFAM" id="SSF81340">
    <property type="entry name" value="Clc chloride channel"/>
    <property type="match status" value="1"/>
</dbReference>
<dbReference type="RefSeq" id="XP_009036845.1">
    <property type="nucleotide sequence ID" value="XM_009038597.1"/>
</dbReference>
<evidence type="ECO:0000256" key="1">
    <source>
        <dbReference type="ARBA" id="ARBA00004141"/>
    </source>
</evidence>
<keyword evidence="7 10" id="KW-0472">Membrane</keyword>
<dbReference type="Gene3D" id="1.20.1250.20">
    <property type="entry name" value="MFS general substrate transporter like domains"/>
    <property type="match status" value="1"/>
</dbReference>
<feature type="transmembrane region" description="Helical" evidence="10">
    <location>
        <begin position="796"/>
        <end position="819"/>
    </location>
</feature>
<protein>
    <recommendedName>
        <fullName evidence="14">Chloride channel protein</fullName>
    </recommendedName>
</protein>
<dbReference type="PANTHER" id="PTHR45720">
    <property type="entry name" value="CHLORIDE CHANNEL PROTEIN 2"/>
    <property type="match status" value="1"/>
</dbReference>
<keyword evidence="5 10" id="KW-1133">Transmembrane helix</keyword>
<feature type="transmembrane region" description="Helical" evidence="10">
    <location>
        <begin position="604"/>
        <end position="627"/>
    </location>
</feature>
<accession>F0Y8Q3</accession>
<evidence type="ECO:0000256" key="9">
    <source>
        <dbReference type="SAM" id="MobiDB-lite"/>
    </source>
</evidence>
<keyword evidence="13" id="KW-1185">Reference proteome</keyword>
<evidence type="ECO:0000256" key="5">
    <source>
        <dbReference type="ARBA" id="ARBA00022989"/>
    </source>
</evidence>
<feature type="transmembrane region" description="Helical" evidence="10">
    <location>
        <begin position="1421"/>
        <end position="1450"/>
    </location>
</feature>
<evidence type="ECO:0000256" key="10">
    <source>
        <dbReference type="SAM" id="Phobius"/>
    </source>
</evidence>
<dbReference type="PRINTS" id="PR00762">
    <property type="entry name" value="CLCHANNEL"/>
</dbReference>
<dbReference type="OrthoDB" id="4564at2759"/>
<keyword evidence="6" id="KW-0406">Ion transport</keyword>
<evidence type="ECO:0000313" key="13">
    <source>
        <dbReference type="Proteomes" id="UP000002729"/>
    </source>
</evidence>
<feature type="transmembrane region" description="Helical" evidence="10">
    <location>
        <begin position="1456"/>
        <end position="1473"/>
    </location>
</feature>
<reference evidence="12 13" key="1">
    <citation type="journal article" date="2011" name="Proc. Natl. Acad. Sci. U.S.A.">
        <title>Niche of harmful alga Aureococcus anophagefferens revealed through ecogenomics.</title>
        <authorList>
            <person name="Gobler C.J."/>
            <person name="Berry D.L."/>
            <person name="Dyhrman S.T."/>
            <person name="Wilhelm S.W."/>
            <person name="Salamov A."/>
            <person name="Lobanov A.V."/>
            <person name="Zhang Y."/>
            <person name="Collier J.L."/>
            <person name="Wurch L.L."/>
            <person name="Kustka A.B."/>
            <person name="Dill B.D."/>
            <person name="Shah M."/>
            <person name="VerBerkmoes N.C."/>
            <person name="Kuo A."/>
            <person name="Terry A."/>
            <person name="Pangilinan J."/>
            <person name="Lindquist E.A."/>
            <person name="Lucas S."/>
            <person name="Paulsen I.T."/>
            <person name="Hattenrath-Lehmann T.K."/>
            <person name="Talmage S.C."/>
            <person name="Walker E.A."/>
            <person name="Koch F."/>
            <person name="Burson A.M."/>
            <person name="Marcoval M.A."/>
            <person name="Tang Y.Z."/>
            <person name="Lecleir G.R."/>
            <person name="Coyne K.J."/>
            <person name="Berg G.M."/>
            <person name="Bertrand E.M."/>
            <person name="Saito M.A."/>
            <person name="Gladyshev V.N."/>
            <person name="Grigoriev I.V."/>
        </authorList>
    </citation>
    <scope>NUCLEOTIDE SEQUENCE [LARGE SCALE GENOMIC DNA]</scope>
    <source>
        <strain evidence="13">CCMP 1984</strain>
    </source>
</reference>
<feature type="transmembrane region" description="Helical" evidence="10">
    <location>
        <begin position="1234"/>
        <end position="1255"/>
    </location>
</feature>
<evidence type="ECO:0000256" key="8">
    <source>
        <dbReference type="ARBA" id="ARBA00023214"/>
    </source>
</evidence>
<dbReference type="Gene3D" id="1.10.3080.10">
    <property type="entry name" value="Clc chloride channel"/>
    <property type="match status" value="1"/>
</dbReference>
<dbReference type="InterPro" id="IPR046342">
    <property type="entry name" value="CBS_dom_sf"/>
</dbReference>
<dbReference type="InterPro" id="IPR050970">
    <property type="entry name" value="Cl_channel_volt-gated"/>
</dbReference>
<evidence type="ECO:0000256" key="7">
    <source>
        <dbReference type="ARBA" id="ARBA00023136"/>
    </source>
</evidence>
<keyword evidence="4" id="KW-0677">Repeat</keyword>
<feature type="transmembrane region" description="Helical" evidence="10">
    <location>
        <begin position="1319"/>
        <end position="1339"/>
    </location>
</feature>
<name>F0Y8Q3_AURAN</name>
<feature type="compositionally biased region" description="Gly residues" evidence="9">
    <location>
        <begin position="360"/>
        <end position="370"/>
    </location>
</feature>
<sequence length="1490" mass="153966">MRRRRRAASRRLADVLLVALAASQTARRAAGDAFDDGVALARRFASCRRSAAEYGRLERSTAAAAGGPSTFTAQQVAPFRAAVGGDAAPRDVVYVRNQKVASRWFLFGGGLAAAGRAPPPPSPRPSLELPVALLRHGPETLATRGNRRFAEPQRLWDRCDNGSFGFTFVRDPLAAFLSGFVEVLCRPRQKRSDLAFLAPSLRMPRGNATAVLAAYVADARRGAPLGRLSLHTWPQAFRVDARCAPLRFVGKLEAFDAAFDALFPAHAPAPAAAHGAAERNAARGCKADVARTLAVDGDAAPGAPGAALVRELCAFLAADYACFDYALPRACRYGGPPPSRSPARSFESPVRGWQRRPSGGNHGGGGGGHNQSGDALDTTLELDSSDIYGHFEQFGAKALSTLGALGGAGARSTLSGARGDDAPRGPLARRAARLRRAWAVFARRARAAWSTHYFWLFLAFLALGVSVAAYLMDASAAALHKALVKGVSGEAGRPPAGRLAGYVAARVAVTLVAVELTRRVSPIAAGSGIPETKSVLAGFSLPGFLTLRTLVAKVGGVVLLLGAGLPVGKEGPFIHTAAIFAEQLLSLSYFRVLNDTPEFRHQMLSAAAAVGVSAAFGAPIGGIMFSIEATATFYVTAHYWGAFFAATCGAFVSRELGYDDYAAFSPNFKKLPYKHWEMPLFFLLAAFGGLLGGLYVKLFTAIVGARRSCAEARDREPAGGAAAAARGAVEACVGSNLGFSALAAGLSGVAAAGVGDFMHLGTREVLDDLFSDGPLARARNGHIHERSKWEDQDGGVVGALVYFVLFTFAFSAACVGLPASNGLVTPSFAIGAGVGRLYGEVLRFAAAAAGAATSPFSPAGGYAIVGAAAFSVSVTGKISIGVVICELTGQLSYAIPVLFACVLGLAAGQVVEIDIYSMIARMKRLPHWPTLSAAADFALTVDDVFDRDEHLSRSAVPLRTLTSEGGAAKLAPGARRHVLERALRATTHGLLPVVLDGDSEAFVGAVRAVDVDVALQLAADDATGAAANRGAAAPLLDVQATCDVDFTWPRVSRSASLNYACFLFALYQCGRVYVVDDRGALVGYLDSTRVEAAVADRRGRRRDGDEAHISRRRDMPEAPMGALSDAPWKLMVADVLFFMAFGMSSVLVPLLIVSRERRRCPDDDGDPCGAVAAQRIVAYGLCGGVPQALAGAWLGGVADARGPRVVLAGCCGGGAAALAAPAAGGWAADAYGDAPALAAAAALAGLALVWVVAALPPTRRARPAAAAPRFADAAAGLRALVAPGGDARALAAAWALVSCNNVGVGAIAVQYLARRWSKAQVGAYVSLLGAAAAVGNVALEPLARRGARRSKRRDDRDVAVDLLLARLGCLASALLSLGFATVKTQRAMYALVPLAAPVAAAMPAHRALLVRAVPARDAGAALGALGAVEAAAGLAAPAGLGAAYAALAAADRPGDAFYATVATALAALAILLARPPRPGVEPDLAEATLA</sequence>
<dbReference type="GO" id="GO:0016020">
    <property type="term" value="C:membrane"/>
    <property type="evidence" value="ECO:0007669"/>
    <property type="project" value="UniProtKB-SubCell"/>
</dbReference>
<keyword evidence="8" id="KW-0868">Chloride</keyword>
<dbReference type="InterPro" id="IPR036259">
    <property type="entry name" value="MFS_trans_sf"/>
</dbReference>
<dbReference type="InParanoid" id="F0Y8Q3"/>